<dbReference type="Pfam" id="PF01510">
    <property type="entry name" value="Amidase_2"/>
    <property type="match status" value="1"/>
</dbReference>
<dbReference type="GO" id="GO:0009253">
    <property type="term" value="P:peptidoglycan catabolic process"/>
    <property type="evidence" value="ECO:0007669"/>
    <property type="project" value="InterPro"/>
</dbReference>
<feature type="region of interest" description="Disordered" evidence="2">
    <location>
        <begin position="51"/>
        <end position="80"/>
    </location>
</feature>
<dbReference type="InterPro" id="IPR015510">
    <property type="entry name" value="PGRP"/>
</dbReference>
<dbReference type="InterPro" id="IPR002502">
    <property type="entry name" value="Amidase_domain"/>
</dbReference>
<evidence type="ECO:0000256" key="1">
    <source>
        <dbReference type="ARBA" id="ARBA00007553"/>
    </source>
</evidence>
<dbReference type="InterPro" id="IPR036505">
    <property type="entry name" value="Amidase/PGRP_sf"/>
</dbReference>
<reference evidence="4 5" key="1">
    <citation type="journal article" date="2019" name="Emerg. Microbes Infect.">
        <title>Comprehensive subspecies identification of 175 nontuberculous mycobacteria species based on 7547 genomic profiles.</title>
        <authorList>
            <person name="Matsumoto Y."/>
            <person name="Kinjo T."/>
            <person name="Motooka D."/>
            <person name="Nabeya D."/>
            <person name="Jung N."/>
            <person name="Uechi K."/>
            <person name="Horii T."/>
            <person name="Iida T."/>
            <person name="Fujita J."/>
            <person name="Nakamura S."/>
        </authorList>
    </citation>
    <scope>NUCLEOTIDE SEQUENCE [LARGE SCALE GENOMIC DNA]</scope>
    <source>
        <strain evidence="4 5">JCM 17899</strain>
    </source>
</reference>
<evidence type="ECO:0000313" key="5">
    <source>
        <dbReference type="Proteomes" id="UP000467193"/>
    </source>
</evidence>
<accession>A0A7I7QSB9</accession>
<dbReference type="PANTHER" id="PTHR11022">
    <property type="entry name" value="PEPTIDOGLYCAN RECOGNITION PROTEIN"/>
    <property type="match status" value="1"/>
</dbReference>
<sequence length="278" mass="29219">MDVPPTPGGRRELMNRRRLLWLAGAGGLGAAAATVAEPLMSAKQSAVQADVSGASSTSTNAPPAVPLDVPPAPASEVPPVSAGPSGVLLCRESWGAKPELPGGVAHSISRMTIHHTGAVLGDNKNAPGRLRQHQRLHQGERGWIDIAYHVGVDRNGNIYELRRPEIVGDTATEYNPTGHFLVLCEGDFDQEVVTEAQLDSAALAFAWAAQTYKISDDVVRGHRDFASTACPGADLYARVQSGDLQGRIEKNIAAGTVDLRSVCGPEAKDAVAKIEAGL</sequence>
<comment type="similarity">
    <text evidence="1">Belongs to the N-acetylmuramoyl-L-alanine amidase 2 family.</text>
</comment>
<feature type="compositionally biased region" description="Pro residues" evidence="2">
    <location>
        <begin position="63"/>
        <end position="73"/>
    </location>
</feature>
<dbReference type="SUPFAM" id="SSF55846">
    <property type="entry name" value="N-acetylmuramoyl-L-alanine amidase-like"/>
    <property type="match status" value="1"/>
</dbReference>
<dbReference type="PROSITE" id="PS51318">
    <property type="entry name" value="TAT"/>
    <property type="match status" value="1"/>
</dbReference>
<gene>
    <name evidence="4" type="ORF">MSEDJ_33640</name>
</gene>
<dbReference type="KEGG" id="msei:MSEDJ_33640"/>
<dbReference type="EMBL" id="AP022588">
    <property type="protein sequence ID" value="BBY29268.1"/>
    <property type="molecule type" value="Genomic_DNA"/>
</dbReference>
<evidence type="ECO:0000259" key="3">
    <source>
        <dbReference type="SMART" id="SM00701"/>
    </source>
</evidence>
<dbReference type="PANTHER" id="PTHR11022:SF41">
    <property type="entry name" value="PEPTIDOGLYCAN-RECOGNITION PROTEIN LC-RELATED"/>
    <property type="match status" value="1"/>
</dbReference>
<organism evidence="4 5">
    <name type="scientific">Mycolicibacterium sediminis</name>
    <dbReference type="NCBI Taxonomy" id="1286180"/>
    <lineage>
        <taxon>Bacteria</taxon>
        <taxon>Bacillati</taxon>
        <taxon>Actinomycetota</taxon>
        <taxon>Actinomycetes</taxon>
        <taxon>Mycobacteriales</taxon>
        <taxon>Mycobacteriaceae</taxon>
        <taxon>Mycolicibacterium</taxon>
    </lineage>
</organism>
<dbReference type="GO" id="GO:0008270">
    <property type="term" value="F:zinc ion binding"/>
    <property type="evidence" value="ECO:0007669"/>
    <property type="project" value="InterPro"/>
</dbReference>
<name>A0A7I7QSB9_9MYCO</name>
<dbReference type="CDD" id="cd06583">
    <property type="entry name" value="PGRP"/>
    <property type="match status" value="1"/>
</dbReference>
<dbReference type="InterPro" id="IPR006619">
    <property type="entry name" value="PGRP_domain_met/bac"/>
</dbReference>
<dbReference type="SMART" id="SM00701">
    <property type="entry name" value="PGRP"/>
    <property type="match status" value="1"/>
</dbReference>
<dbReference type="AlphaFoldDB" id="A0A7I7QSB9"/>
<proteinExistence type="inferred from homology"/>
<evidence type="ECO:0000313" key="4">
    <source>
        <dbReference type="EMBL" id="BBY29268.1"/>
    </source>
</evidence>
<dbReference type="GO" id="GO:0008745">
    <property type="term" value="F:N-acetylmuramoyl-L-alanine amidase activity"/>
    <property type="evidence" value="ECO:0007669"/>
    <property type="project" value="InterPro"/>
</dbReference>
<protein>
    <recommendedName>
        <fullName evidence="3">Peptidoglycan recognition protein family domain-containing protein</fullName>
    </recommendedName>
</protein>
<keyword evidence="5" id="KW-1185">Reference proteome</keyword>
<evidence type="ECO:0000256" key="2">
    <source>
        <dbReference type="SAM" id="MobiDB-lite"/>
    </source>
</evidence>
<dbReference type="Proteomes" id="UP000467193">
    <property type="component" value="Chromosome"/>
</dbReference>
<feature type="domain" description="Peptidoglycan recognition protein family" evidence="3">
    <location>
        <begin position="86"/>
        <end position="226"/>
    </location>
</feature>
<feature type="compositionally biased region" description="Polar residues" evidence="2">
    <location>
        <begin position="51"/>
        <end position="60"/>
    </location>
</feature>
<dbReference type="Gene3D" id="3.40.80.10">
    <property type="entry name" value="Peptidoglycan recognition protein-like"/>
    <property type="match status" value="1"/>
</dbReference>
<dbReference type="InterPro" id="IPR006311">
    <property type="entry name" value="TAT_signal"/>
</dbReference>